<dbReference type="RefSeq" id="XP_052130822.1">
    <property type="nucleotide sequence ID" value="XM_052274862.1"/>
</dbReference>
<organism evidence="16 17">
    <name type="scientific">Frankliniella occidentalis</name>
    <name type="common">Western flower thrips</name>
    <name type="synonym">Euthrips occidentalis</name>
    <dbReference type="NCBI Taxonomy" id="133901"/>
    <lineage>
        <taxon>Eukaryota</taxon>
        <taxon>Metazoa</taxon>
        <taxon>Ecdysozoa</taxon>
        <taxon>Arthropoda</taxon>
        <taxon>Hexapoda</taxon>
        <taxon>Insecta</taxon>
        <taxon>Pterygota</taxon>
        <taxon>Neoptera</taxon>
        <taxon>Paraneoptera</taxon>
        <taxon>Thysanoptera</taxon>
        <taxon>Terebrantia</taxon>
        <taxon>Thripoidea</taxon>
        <taxon>Thripidae</taxon>
        <taxon>Frankliniella</taxon>
    </lineage>
</organism>
<dbReference type="Gene3D" id="3.90.70.10">
    <property type="entry name" value="Cysteine proteinases"/>
    <property type="match status" value="1"/>
</dbReference>
<keyword evidence="8" id="KW-0788">Thiol protease</keyword>
<comment type="similarity">
    <text evidence="3">Belongs to the peptidase C19 family.</text>
</comment>
<dbReference type="AlphaFoldDB" id="A0A9C6X835"/>
<evidence type="ECO:0000256" key="5">
    <source>
        <dbReference type="ARBA" id="ARBA00022670"/>
    </source>
</evidence>
<evidence type="ECO:0000256" key="8">
    <source>
        <dbReference type="ARBA" id="ARBA00022807"/>
    </source>
</evidence>
<evidence type="ECO:0000256" key="6">
    <source>
        <dbReference type="ARBA" id="ARBA00022786"/>
    </source>
</evidence>
<proteinExistence type="inferred from homology"/>
<dbReference type="PROSITE" id="PS50235">
    <property type="entry name" value="USP_3"/>
    <property type="match status" value="1"/>
</dbReference>
<dbReference type="PANTHER" id="PTHR24006">
    <property type="entry name" value="UBIQUITIN CARBOXYL-TERMINAL HYDROLASE"/>
    <property type="match status" value="1"/>
</dbReference>
<dbReference type="KEGG" id="foc:127751383"/>
<gene>
    <name evidence="17" type="primary">LOC127751383</name>
</gene>
<dbReference type="InterPro" id="IPR018200">
    <property type="entry name" value="USP_CS"/>
</dbReference>
<evidence type="ECO:0000256" key="10">
    <source>
        <dbReference type="ARBA" id="ARBA00041300"/>
    </source>
</evidence>
<dbReference type="GO" id="GO:0005730">
    <property type="term" value="C:nucleolus"/>
    <property type="evidence" value="ECO:0007669"/>
    <property type="project" value="UniProtKB-SubCell"/>
</dbReference>
<dbReference type="GO" id="GO:0042981">
    <property type="term" value="P:regulation of apoptotic process"/>
    <property type="evidence" value="ECO:0007669"/>
    <property type="project" value="TreeGrafter"/>
</dbReference>
<reference evidence="17" key="1">
    <citation type="submission" date="2025-08" db="UniProtKB">
        <authorList>
            <consortium name="RefSeq"/>
        </authorList>
    </citation>
    <scope>IDENTIFICATION</scope>
    <source>
        <tissue evidence="17">Whole organism</tissue>
    </source>
</reference>
<dbReference type="Pfam" id="PF00443">
    <property type="entry name" value="UCH"/>
    <property type="match status" value="1"/>
</dbReference>
<keyword evidence="16" id="KW-1185">Reference proteome</keyword>
<dbReference type="EC" id="3.4.19.12" evidence="4"/>
<evidence type="ECO:0000313" key="17">
    <source>
        <dbReference type="RefSeq" id="XP_052130822.1"/>
    </source>
</evidence>
<evidence type="ECO:0000256" key="13">
    <source>
        <dbReference type="ARBA" id="ARBA00043009"/>
    </source>
</evidence>
<dbReference type="GO" id="GO:0006508">
    <property type="term" value="P:proteolysis"/>
    <property type="evidence" value="ECO:0007669"/>
    <property type="project" value="UniProtKB-KW"/>
</dbReference>
<dbReference type="GO" id="GO:0016579">
    <property type="term" value="P:protein deubiquitination"/>
    <property type="evidence" value="ECO:0007669"/>
    <property type="project" value="InterPro"/>
</dbReference>
<dbReference type="SUPFAM" id="SSF54001">
    <property type="entry name" value="Cysteine proteinases"/>
    <property type="match status" value="1"/>
</dbReference>
<feature type="domain" description="USP" evidence="15">
    <location>
        <begin position="87"/>
        <end position="385"/>
    </location>
</feature>
<dbReference type="GO" id="GO:0005829">
    <property type="term" value="C:cytosol"/>
    <property type="evidence" value="ECO:0007669"/>
    <property type="project" value="TreeGrafter"/>
</dbReference>
<name>A0A9C6X835_FRAOC</name>
<dbReference type="GO" id="GO:0004843">
    <property type="term" value="F:cysteine-type deubiquitinase activity"/>
    <property type="evidence" value="ECO:0007669"/>
    <property type="project" value="UniProtKB-EC"/>
</dbReference>
<evidence type="ECO:0000313" key="16">
    <source>
        <dbReference type="Proteomes" id="UP000504606"/>
    </source>
</evidence>
<sequence length="474" mass="53818">MEISALNAEHLVVPSDQSRSKAERDWVVFETPSKRTKKEPVTSTSKWDVHEVSTWQNDTPPPKPKISLCPPLGNEAWKWQGVPHALCGLQNLGNSCFINSTLQALFHLPAVLRWFVLAEKAHRRDCRRSLCLSCCIFRILIEMIRSRGSFRPAGLMAVLRVHLKGRLMNGKQEDCQEFLISLLDCLDNEFLHMFQQMKLDYVSKLTTPMNRIFLGWLKTSCTCLNCGFVGDTYAPFCHLEITPQPNVKCVVQDHLFNYFNVQDGIPLKCRGCKVQATCKRKYNVYESPHVLVVQILRYVFDQKTLQKNEDPFHLDKEVQLPQGGQYILNNAIVHLGVSVDVGHYKTISNCPPGVTYCFNDAKVVPGSFDDLDVQKGAYILFYSKKDTEPDTLKKSNATPTLPVKDLDSKTPEQKEHKGVPPLTVRRTKRTEPKASSSQSSHDYKIVENTFNHDEVGRASRVSPLIVKQVARCTK</sequence>
<dbReference type="InterPro" id="IPR001394">
    <property type="entry name" value="Peptidase_C19_UCH"/>
</dbReference>
<dbReference type="InterPro" id="IPR038765">
    <property type="entry name" value="Papain-like_cys_pep_sf"/>
</dbReference>
<keyword evidence="7" id="KW-0378">Hydrolase</keyword>
<evidence type="ECO:0000256" key="7">
    <source>
        <dbReference type="ARBA" id="ARBA00022801"/>
    </source>
</evidence>
<protein>
    <recommendedName>
        <fullName evidence="9">Ubiquitin carboxyl-terminal hydrolase 36</fullName>
        <ecNumber evidence="4">3.4.19.12</ecNumber>
    </recommendedName>
    <alternativeName>
        <fullName evidence="12">Deubiquitinating enzyme 36</fullName>
    </alternativeName>
    <alternativeName>
        <fullName evidence="11">Protein scrawny</fullName>
    </alternativeName>
    <alternativeName>
        <fullName evidence="10">Ubiquitin thioesterase 36</fullName>
    </alternativeName>
    <alternativeName>
        <fullName evidence="13">Ubiquitin-specific-processing protease 36</fullName>
    </alternativeName>
</protein>
<dbReference type="PANTHER" id="PTHR24006:SF758">
    <property type="entry name" value="UBIQUITIN CARBOXYL-TERMINAL HYDROLASE 36"/>
    <property type="match status" value="1"/>
</dbReference>
<dbReference type="InterPro" id="IPR028889">
    <property type="entry name" value="USP"/>
</dbReference>
<dbReference type="GeneID" id="127751383"/>
<dbReference type="InterPro" id="IPR050164">
    <property type="entry name" value="Peptidase_C19"/>
</dbReference>
<evidence type="ECO:0000256" key="4">
    <source>
        <dbReference type="ARBA" id="ARBA00012759"/>
    </source>
</evidence>
<keyword evidence="5" id="KW-0645">Protease</keyword>
<accession>A0A9C6X835</accession>
<evidence type="ECO:0000256" key="12">
    <source>
        <dbReference type="ARBA" id="ARBA00042420"/>
    </source>
</evidence>
<feature type="compositionally biased region" description="Basic and acidic residues" evidence="14">
    <location>
        <begin position="404"/>
        <end position="418"/>
    </location>
</feature>
<dbReference type="OrthoDB" id="420187at2759"/>
<comment type="subcellular location">
    <subcellularLocation>
        <location evidence="2">Nucleus</location>
        <location evidence="2">Nucleolus</location>
    </subcellularLocation>
</comment>
<evidence type="ECO:0000256" key="3">
    <source>
        <dbReference type="ARBA" id="ARBA00009085"/>
    </source>
</evidence>
<feature type="region of interest" description="Disordered" evidence="14">
    <location>
        <begin position="391"/>
        <end position="443"/>
    </location>
</feature>
<evidence type="ECO:0000256" key="11">
    <source>
        <dbReference type="ARBA" id="ARBA00042154"/>
    </source>
</evidence>
<evidence type="ECO:0000256" key="14">
    <source>
        <dbReference type="SAM" id="MobiDB-lite"/>
    </source>
</evidence>
<evidence type="ECO:0000259" key="15">
    <source>
        <dbReference type="PROSITE" id="PS50235"/>
    </source>
</evidence>
<evidence type="ECO:0000256" key="9">
    <source>
        <dbReference type="ARBA" id="ARBA00039432"/>
    </source>
</evidence>
<dbReference type="Proteomes" id="UP000504606">
    <property type="component" value="Unplaced"/>
</dbReference>
<keyword evidence="6" id="KW-0833">Ubl conjugation pathway</keyword>
<dbReference type="PROSITE" id="PS00972">
    <property type="entry name" value="USP_1"/>
    <property type="match status" value="1"/>
</dbReference>
<comment type="catalytic activity">
    <reaction evidence="1">
        <text>Thiol-dependent hydrolysis of ester, thioester, amide, peptide and isopeptide bonds formed by the C-terminal Gly of ubiquitin (a 76-residue protein attached to proteins as an intracellular targeting signal).</text>
        <dbReference type="EC" id="3.4.19.12"/>
    </reaction>
</comment>
<evidence type="ECO:0000256" key="2">
    <source>
        <dbReference type="ARBA" id="ARBA00004604"/>
    </source>
</evidence>
<evidence type="ECO:0000256" key="1">
    <source>
        <dbReference type="ARBA" id="ARBA00000707"/>
    </source>
</evidence>